<evidence type="ECO:0000313" key="2">
    <source>
        <dbReference type="Proteomes" id="UP000663879"/>
    </source>
</evidence>
<sequence>MNCVELKIPFWFLVLENQDLDLQLRSPQIMKRFNLHNFSKKKLLGSSAFGGKYQLKKVILELSCDFHEVK</sequence>
<gene>
    <name evidence="1" type="ORF">OXX778_LOCUS21307</name>
</gene>
<reference evidence="1" key="1">
    <citation type="submission" date="2021-02" db="EMBL/GenBank/DDBJ databases">
        <authorList>
            <person name="Nowell W R."/>
        </authorList>
    </citation>
    <scope>NUCLEOTIDE SEQUENCE</scope>
    <source>
        <strain evidence="1">Ploen Becks lab</strain>
    </source>
</reference>
<dbReference type="AlphaFoldDB" id="A0A814PFX5"/>
<protein>
    <submittedName>
        <fullName evidence="1">Uncharacterized protein</fullName>
    </submittedName>
</protein>
<name>A0A814PFX5_9BILA</name>
<dbReference type="Proteomes" id="UP000663879">
    <property type="component" value="Unassembled WGS sequence"/>
</dbReference>
<organism evidence="1 2">
    <name type="scientific">Brachionus calyciflorus</name>
    <dbReference type="NCBI Taxonomy" id="104777"/>
    <lineage>
        <taxon>Eukaryota</taxon>
        <taxon>Metazoa</taxon>
        <taxon>Spiralia</taxon>
        <taxon>Gnathifera</taxon>
        <taxon>Rotifera</taxon>
        <taxon>Eurotatoria</taxon>
        <taxon>Monogononta</taxon>
        <taxon>Pseudotrocha</taxon>
        <taxon>Ploima</taxon>
        <taxon>Brachionidae</taxon>
        <taxon>Brachionus</taxon>
    </lineage>
</organism>
<keyword evidence="2" id="KW-1185">Reference proteome</keyword>
<proteinExistence type="predicted"/>
<dbReference type="EMBL" id="CAJNOC010007750">
    <property type="protein sequence ID" value="CAF1104240.1"/>
    <property type="molecule type" value="Genomic_DNA"/>
</dbReference>
<comment type="caution">
    <text evidence="1">The sequence shown here is derived from an EMBL/GenBank/DDBJ whole genome shotgun (WGS) entry which is preliminary data.</text>
</comment>
<accession>A0A814PFX5</accession>
<evidence type="ECO:0000313" key="1">
    <source>
        <dbReference type="EMBL" id="CAF1104240.1"/>
    </source>
</evidence>